<dbReference type="STRING" id="161355.PS9374_05769"/>
<dbReference type="PANTHER" id="PTHR43434:SF1">
    <property type="entry name" value="PHOSPHOGLYCOLATE PHOSPHATASE"/>
    <property type="match status" value="1"/>
</dbReference>
<dbReference type="GO" id="GO:0006281">
    <property type="term" value="P:DNA repair"/>
    <property type="evidence" value="ECO:0007669"/>
    <property type="project" value="TreeGrafter"/>
</dbReference>
<name>A0A171DMB3_9ACTN</name>
<dbReference type="SUPFAM" id="SSF56784">
    <property type="entry name" value="HAD-like"/>
    <property type="match status" value="1"/>
</dbReference>
<dbReference type="Gene3D" id="1.10.150.240">
    <property type="entry name" value="Putative phosphatase, domain 2"/>
    <property type="match status" value="1"/>
</dbReference>
<sequence length="225" mass="22864">MRGGGDRITCGLPCFGMLRGMHSVGFDLDMTLADTRAGIAAVYDELSLRIGVPIDSAAVVARLGPPLELELANWLPADEIPAAAAIFRSLYPSIAVPATTPLPGAREAVAAVRRAGGRIVVVTGKNAGDAVRTVEFLGLDVDEVAGSVFGAAKGPALAAFGAAAYVGDHVADIEAARAGGAVSVAVATGPYRAGELREYGADVVLGDLTEFAGWFDGWRSAAAVG</sequence>
<organism evidence="1 2">
    <name type="scientific">Planomonospora sphaerica</name>
    <dbReference type="NCBI Taxonomy" id="161355"/>
    <lineage>
        <taxon>Bacteria</taxon>
        <taxon>Bacillati</taxon>
        <taxon>Actinomycetota</taxon>
        <taxon>Actinomycetes</taxon>
        <taxon>Streptosporangiales</taxon>
        <taxon>Streptosporangiaceae</taxon>
        <taxon>Planomonospora</taxon>
    </lineage>
</organism>
<reference evidence="2" key="2">
    <citation type="submission" date="2016-04" db="EMBL/GenBank/DDBJ databases">
        <title>Planomonospora sphaerica JCM9374 whole genome shotgun sequence.</title>
        <authorList>
            <person name="Suzuki T."/>
            <person name="Dohra H."/>
            <person name="Kodani S."/>
        </authorList>
    </citation>
    <scope>NUCLEOTIDE SEQUENCE [LARGE SCALE GENOMIC DNA]</scope>
    <source>
        <strain evidence="2">JCM 9374</strain>
    </source>
</reference>
<dbReference type="InterPro" id="IPR023198">
    <property type="entry name" value="PGP-like_dom2"/>
</dbReference>
<dbReference type="PANTHER" id="PTHR43434">
    <property type="entry name" value="PHOSPHOGLYCOLATE PHOSPHATASE"/>
    <property type="match status" value="1"/>
</dbReference>
<dbReference type="Gene3D" id="3.40.50.1000">
    <property type="entry name" value="HAD superfamily/HAD-like"/>
    <property type="match status" value="1"/>
</dbReference>
<dbReference type="Pfam" id="PF00702">
    <property type="entry name" value="Hydrolase"/>
    <property type="match status" value="1"/>
</dbReference>
<dbReference type="InterPro" id="IPR023214">
    <property type="entry name" value="HAD_sf"/>
</dbReference>
<gene>
    <name evidence="1" type="ORF">PS9374_05769</name>
</gene>
<dbReference type="InterPro" id="IPR050155">
    <property type="entry name" value="HAD-like_hydrolase_sf"/>
</dbReference>
<dbReference type="GO" id="GO:0008967">
    <property type="term" value="F:phosphoglycolate phosphatase activity"/>
    <property type="evidence" value="ECO:0007669"/>
    <property type="project" value="TreeGrafter"/>
</dbReference>
<dbReference type="EMBL" id="BDCX01000016">
    <property type="protein sequence ID" value="GAT70089.1"/>
    <property type="molecule type" value="Genomic_DNA"/>
</dbReference>
<evidence type="ECO:0000313" key="1">
    <source>
        <dbReference type="EMBL" id="GAT70089.1"/>
    </source>
</evidence>
<proteinExistence type="predicted"/>
<dbReference type="InterPro" id="IPR036412">
    <property type="entry name" value="HAD-like_sf"/>
</dbReference>
<evidence type="ECO:0000313" key="2">
    <source>
        <dbReference type="Proteomes" id="UP000077701"/>
    </source>
</evidence>
<comment type="caution">
    <text evidence="1">The sequence shown here is derived from an EMBL/GenBank/DDBJ whole genome shotgun (WGS) entry which is preliminary data.</text>
</comment>
<dbReference type="Proteomes" id="UP000077701">
    <property type="component" value="Unassembled WGS sequence"/>
</dbReference>
<keyword evidence="2" id="KW-1185">Reference proteome</keyword>
<reference evidence="1 2" key="1">
    <citation type="journal article" date="2016" name="Genome Announc.">
        <title>Draft Genome Sequence of Planomonospora sphaerica JCM9374, a Rare Actinomycete.</title>
        <authorList>
            <person name="Dohra H."/>
            <person name="Suzuki T."/>
            <person name="Inoue Y."/>
            <person name="Kodani S."/>
        </authorList>
    </citation>
    <scope>NUCLEOTIDE SEQUENCE [LARGE SCALE GENOMIC DNA]</scope>
    <source>
        <strain evidence="1 2">JCM 9374</strain>
    </source>
</reference>
<accession>A0A171DMB3</accession>
<protein>
    <submittedName>
        <fullName evidence="1">Haloacid dehalogenase</fullName>
    </submittedName>
</protein>
<dbReference type="AlphaFoldDB" id="A0A171DMB3"/>